<sequence length="87" mass="9241">MYEEMLSNANKMLTKNERDYTKSYNDISRLYTIDGLDAAKDAFENIGRALPDAKTTTALVLGAGLAIGVGVLSGGLSSIDGLEALLI</sequence>
<evidence type="ECO:0000313" key="3">
    <source>
        <dbReference type="Proteomes" id="UP000272462"/>
    </source>
</evidence>
<keyword evidence="1" id="KW-1133">Transmembrane helix</keyword>
<evidence type="ECO:0000256" key="1">
    <source>
        <dbReference type="SAM" id="Phobius"/>
    </source>
</evidence>
<accession>A0A660HM69</accession>
<keyword evidence="3" id="KW-1185">Reference proteome</keyword>
<proteinExistence type="predicted"/>
<feature type="transmembrane region" description="Helical" evidence="1">
    <location>
        <begin position="58"/>
        <end position="79"/>
    </location>
</feature>
<dbReference type="AlphaFoldDB" id="A0A660HM69"/>
<dbReference type="Proteomes" id="UP000272462">
    <property type="component" value="Chromosome"/>
</dbReference>
<name>A0A660HM69_ZIZJU</name>
<dbReference type="EMBL" id="CP025121">
    <property type="protein sequence ID" value="AYJ01141.1"/>
    <property type="molecule type" value="Genomic_DNA"/>
</dbReference>
<dbReference type="KEGG" id="pzi:CWO85_01155"/>
<protein>
    <submittedName>
        <fullName evidence="2">Uncharacterized protein</fullName>
    </submittedName>
</protein>
<keyword evidence="1" id="KW-0812">Transmembrane</keyword>
<evidence type="ECO:0000313" key="2">
    <source>
        <dbReference type="EMBL" id="AYJ01141.1"/>
    </source>
</evidence>
<organism evidence="2 3">
    <name type="scientific">Ziziphus jujuba witches'-broom phytoplasma</name>
    <dbReference type="NCBI Taxonomy" id="135727"/>
    <lineage>
        <taxon>Bacteria</taxon>
        <taxon>Bacillati</taxon>
        <taxon>Mycoplasmatota</taxon>
        <taxon>Mollicutes</taxon>
        <taxon>Acholeplasmatales</taxon>
        <taxon>Acholeplasmataceae</taxon>
        <taxon>Candidatus Phytoplasma</taxon>
        <taxon>16SrV (Elm yellows group)</taxon>
    </lineage>
</organism>
<gene>
    <name evidence="2" type="ORF">CWO85_01155</name>
</gene>
<reference evidence="2 3" key="1">
    <citation type="journal article" date="2018" name="BMC Genomics">
        <title>Comparative genome analysis of jujube witches'-broom Phytoplasma, an obligate pathogen that causes jujube witches'-broom disease.</title>
        <authorList>
            <person name="Wang J."/>
            <person name="Song L."/>
            <person name="Jiao Q."/>
            <person name="Yang S."/>
            <person name="Gao R."/>
            <person name="Lu X."/>
            <person name="Zhou G."/>
        </authorList>
    </citation>
    <scope>NUCLEOTIDE SEQUENCE [LARGE SCALE GENOMIC DNA]</scope>
    <source>
        <strain evidence="2">Jwb-nky</strain>
    </source>
</reference>
<dbReference type="RefSeq" id="WP_121463871.1">
    <property type="nucleotide sequence ID" value="NZ_CP025121.1"/>
</dbReference>
<keyword evidence="1" id="KW-0472">Membrane</keyword>